<dbReference type="InterPro" id="IPR018957">
    <property type="entry name" value="Znf_C3HC4_RING-type"/>
</dbReference>
<gene>
    <name evidence="9" type="ORF">BDV98DRAFT_634339</name>
</gene>
<keyword evidence="1" id="KW-0479">Metal-binding</keyword>
<dbReference type="SMART" id="SM00248">
    <property type="entry name" value="ANK"/>
    <property type="match status" value="1"/>
</dbReference>
<evidence type="ECO:0000313" key="9">
    <source>
        <dbReference type="EMBL" id="TFL05171.1"/>
    </source>
</evidence>
<dbReference type="PROSITE" id="PS50089">
    <property type="entry name" value="ZF_RING_2"/>
    <property type="match status" value="1"/>
</dbReference>
<evidence type="ECO:0000256" key="7">
    <source>
        <dbReference type="PROSITE-ProRule" id="PRU00175"/>
    </source>
</evidence>
<evidence type="ECO:0000256" key="5">
    <source>
        <dbReference type="ARBA" id="ARBA00023043"/>
    </source>
</evidence>
<evidence type="ECO:0000256" key="1">
    <source>
        <dbReference type="ARBA" id="ARBA00022723"/>
    </source>
</evidence>
<keyword evidence="10" id="KW-1185">Reference proteome</keyword>
<dbReference type="EMBL" id="ML178817">
    <property type="protein sequence ID" value="TFL05171.1"/>
    <property type="molecule type" value="Genomic_DNA"/>
</dbReference>
<dbReference type="Gene3D" id="3.30.40.10">
    <property type="entry name" value="Zinc/RING finger domain, C3HC4 (zinc finger)"/>
    <property type="match status" value="1"/>
</dbReference>
<reference evidence="9 10" key="1">
    <citation type="journal article" date="2019" name="Nat. Ecol. Evol.">
        <title>Megaphylogeny resolves global patterns of mushroom evolution.</title>
        <authorList>
            <person name="Varga T."/>
            <person name="Krizsan K."/>
            <person name="Foldi C."/>
            <person name="Dima B."/>
            <person name="Sanchez-Garcia M."/>
            <person name="Sanchez-Ramirez S."/>
            <person name="Szollosi G.J."/>
            <person name="Szarkandi J.G."/>
            <person name="Papp V."/>
            <person name="Albert L."/>
            <person name="Andreopoulos W."/>
            <person name="Angelini C."/>
            <person name="Antonin V."/>
            <person name="Barry K.W."/>
            <person name="Bougher N.L."/>
            <person name="Buchanan P."/>
            <person name="Buyck B."/>
            <person name="Bense V."/>
            <person name="Catcheside P."/>
            <person name="Chovatia M."/>
            <person name="Cooper J."/>
            <person name="Damon W."/>
            <person name="Desjardin D."/>
            <person name="Finy P."/>
            <person name="Geml J."/>
            <person name="Haridas S."/>
            <person name="Hughes K."/>
            <person name="Justo A."/>
            <person name="Karasinski D."/>
            <person name="Kautmanova I."/>
            <person name="Kiss B."/>
            <person name="Kocsube S."/>
            <person name="Kotiranta H."/>
            <person name="LaButti K.M."/>
            <person name="Lechner B.E."/>
            <person name="Liimatainen K."/>
            <person name="Lipzen A."/>
            <person name="Lukacs Z."/>
            <person name="Mihaltcheva S."/>
            <person name="Morgado L.N."/>
            <person name="Niskanen T."/>
            <person name="Noordeloos M.E."/>
            <person name="Ohm R.A."/>
            <person name="Ortiz-Santana B."/>
            <person name="Ovrebo C."/>
            <person name="Racz N."/>
            <person name="Riley R."/>
            <person name="Savchenko A."/>
            <person name="Shiryaev A."/>
            <person name="Soop K."/>
            <person name="Spirin V."/>
            <person name="Szebenyi C."/>
            <person name="Tomsovsky M."/>
            <person name="Tulloss R.E."/>
            <person name="Uehling J."/>
            <person name="Grigoriev I.V."/>
            <person name="Vagvolgyi C."/>
            <person name="Papp T."/>
            <person name="Martin F.M."/>
            <person name="Miettinen O."/>
            <person name="Hibbett D.S."/>
            <person name="Nagy L.G."/>
        </authorList>
    </citation>
    <scope>NUCLEOTIDE SEQUENCE [LARGE SCALE GENOMIC DNA]</scope>
    <source>
        <strain evidence="9 10">CBS 309.79</strain>
    </source>
</reference>
<evidence type="ECO:0000313" key="10">
    <source>
        <dbReference type="Proteomes" id="UP000305067"/>
    </source>
</evidence>
<evidence type="ECO:0000256" key="6">
    <source>
        <dbReference type="PROSITE-ProRule" id="PRU00023"/>
    </source>
</evidence>
<dbReference type="InterPro" id="IPR002110">
    <property type="entry name" value="Ankyrin_rpt"/>
</dbReference>
<dbReference type="SUPFAM" id="SSF48403">
    <property type="entry name" value="Ankyrin repeat"/>
    <property type="match status" value="1"/>
</dbReference>
<keyword evidence="3 7" id="KW-0863">Zinc-finger</keyword>
<dbReference type="PROSITE" id="PS50088">
    <property type="entry name" value="ANK_REPEAT"/>
    <property type="match status" value="1"/>
</dbReference>
<dbReference type="PROSITE" id="PS50297">
    <property type="entry name" value="ANK_REP_REGION"/>
    <property type="match status" value="1"/>
</dbReference>
<organism evidence="9 10">
    <name type="scientific">Pterulicium gracile</name>
    <dbReference type="NCBI Taxonomy" id="1884261"/>
    <lineage>
        <taxon>Eukaryota</taxon>
        <taxon>Fungi</taxon>
        <taxon>Dikarya</taxon>
        <taxon>Basidiomycota</taxon>
        <taxon>Agaricomycotina</taxon>
        <taxon>Agaricomycetes</taxon>
        <taxon>Agaricomycetidae</taxon>
        <taxon>Agaricales</taxon>
        <taxon>Pleurotineae</taxon>
        <taxon>Pterulaceae</taxon>
        <taxon>Pterulicium</taxon>
    </lineage>
</organism>
<name>A0A5C3QX94_9AGAR</name>
<dbReference type="InterPro" id="IPR036770">
    <property type="entry name" value="Ankyrin_rpt-contain_sf"/>
</dbReference>
<keyword evidence="5 6" id="KW-0040">ANK repeat</keyword>
<keyword evidence="2" id="KW-0677">Repeat</keyword>
<dbReference type="Gene3D" id="1.25.40.20">
    <property type="entry name" value="Ankyrin repeat-containing domain"/>
    <property type="match status" value="1"/>
</dbReference>
<proteinExistence type="predicted"/>
<dbReference type="OrthoDB" id="46529at2759"/>
<evidence type="ECO:0000256" key="2">
    <source>
        <dbReference type="ARBA" id="ARBA00022737"/>
    </source>
</evidence>
<accession>A0A5C3QX94</accession>
<evidence type="ECO:0000256" key="4">
    <source>
        <dbReference type="ARBA" id="ARBA00022833"/>
    </source>
</evidence>
<evidence type="ECO:0000259" key="8">
    <source>
        <dbReference type="PROSITE" id="PS50089"/>
    </source>
</evidence>
<keyword evidence="4" id="KW-0862">Zinc</keyword>
<feature type="repeat" description="ANK" evidence="6">
    <location>
        <begin position="151"/>
        <end position="183"/>
    </location>
</feature>
<dbReference type="Pfam" id="PF00097">
    <property type="entry name" value="zf-C3HC4"/>
    <property type="match status" value="1"/>
</dbReference>
<evidence type="ECO:0000256" key="3">
    <source>
        <dbReference type="ARBA" id="ARBA00022771"/>
    </source>
</evidence>
<dbReference type="PANTHER" id="PTHR24171">
    <property type="entry name" value="ANKYRIN REPEAT DOMAIN-CONTAINING PROTEIN 39-RELATED"/>
    <property type="match status" value="1"/>
</dbReference>
<dbReference type="InterPro" id="IPR001841">
    <property type="entry name" value="Znf_RING"/>
</dbReference>
<dbReference type="STRING" id="1884261.A0A5C3QX94"/>
<dbReference type="GO" id="GO:0008270">
    <property type="term" value="F:zinc ion binding"/>
    <property type="evidence" value="ECO:0007669"/>
    <property type="project" value="UniProtKB-KW"/>
</dbReference>
<dbReference type="SUPFAM" id="SSF57850">
    <property type="entry name" value="RING/U-box"/>
    <property type="match status" value="1"/>
</dbReference>
<feature type="domain" description="RING-type" evidence="8">
    <location>
        <begin position="11"/>
        <end position="67"/>
    </location>
</feature>
<dbReference type="InterPro" id="IPR013083">
    <property type="entry name" value="Znf_RING/FYVE/PHD"/>
</dbReference>
<dbReference type="AlphaFoldDB" id="A0A5C3QX94"/>
<dbReference type="SMART" id="SM00184">
    <property type="entry name" value="RING"/>
    <property type="match status" value="1"/>
</dbReference>
<protein>
    <recommendedName>
        <fullName evidence="8">RING-type domain-containing protein</fullName>
    </recommendedName>
</protein>
<dbReference type="Pfam" id="PF12796">
    <property type="entry name" value="Ank_2"/>
    <property type="match status" value="1"/>
</dbReference>
<dbReference type="Proteomes" id="UP000305067">
    <property type="component" value="Unassembled WGS sequence"/>
</dbReference>
<sequence>MNSQSIPAELCAICKETLLIPSTEDEGPSEVIDDVELLPCRHHFHWSCIMEYAMLSAQARATCPHCQENVLSPQGTFIVNVRNEGGLTEGFDMGREIDEEMHLEANPELKREQAFLTLIQLRDFEEAERLLLGSDDGEGGRVDVNACFEGGQTTALHMAAMNDDVDALRLLLSHGADKERRNEDRLTALDLAESVGAVRAQSYLHGG</sequence>